<feature type="domain" description="TonB-dependent receptor plug" evidence="14">
    <location>
        <begin position="64"/>
        <end position="169"/>
    </location>
</feature>
<evidence type="ECO:0000313" key="15">
    <source>
        <dbReference type="EMBL" id="CRH07086.1"/>
    </source>
</evidence>
<dbReference type="GO" id="GO:0044718">
    <property type="term" value="P:siderophore transmembrane transport"/>
    <property type="evidence" value="ECO:0007669"/>
    <property type="project" value="TreeGrafter"/>
</dbReference>
<feature type="signal peptide" evidence="12">
    <location>
        <begin position="1"/>
        <end position="27"/>
    </location>
</feature>
<dbReference type="InterPro" id="IPR037066">
    <property type="entry name" value="Plug_dom_sf"/>
</dbReference>
<dbReference type="Gene3D" id="2.40.170.20">
    <property type="entry name" value="TonB-dependent receptor, beta-barrel domain"/>
    <property type="match status" value="1"/>
</dbReference>
<evidence type="ECO:0000259" key="14">
    <source>
        <dbReference type="Pfam" id="PF07715"/>
    </source>
</evidence>
<dbReference type="PANTHER" id="PTHR30069:SF29">
    <property type="entry name" value="HEMOGLOBIN AND HEMOGLOBIN-HAPTOGLOBIN-BINDING PROTEIN 1-RELATED"/>
    <property type="match status" value="1"/>
</dbReference>
<reference evidence="15" key="1">
    <citation type="submission" date="2015-04" db="EMBL/GenBank/DDBJ databases">
        <authorList>
            <person name="Syromyatnikov M.Y."/>
            <person name="Popov V.N."/>
        </authorList>
    </citation>
    <scope>NUCLEOTIDE SEQUENCE</scope>
    <source>
        <strain evidence="15">MO-1</strain>
    </source>
</reference>
<feature type="chain" id="PRO_5012458821" evidence="12">
    <location>
        <begin position="28"/>
        <end position="710"/>
    </location>
</feature>
<keyword evidence="9 10" id="KW-0998">Cell outer membrane</keyword>
<dbReference type="SUPFAM" id="SSF56935">
    <property type="entry name" value="Porins"/>
    <property type="match status" value="1"/>
</dbReference>
<name>A0A1S7LMW2_MAGMO</name>
<keyword evidence="4 10" id="KW-0812">Transmembrane</keyword>
<evidence type="ECO:0000256" key="9">
    <source>
        <dbReference type="ARBA" id="ARBA00023237"/>
    </source>
</evidence>
<dbReference type="PROSITE" id="PS52016">
    <property type="entry name" value="TONB_DEPENDENT_REC_3"/>
    <property type="match status" value="1"/>
</dbReference>
<evidence type="ECO:0000256" key="3">
    <source>
        <dbReference type="ARBA" id="ARBA00022452"/>
    </source>
</evidence>
<evidence type="ECO:0000256" key="1">
    <source>
        <dbReference type="ARBA" id="ARBA00004571"/>
    </source>
</evidence>
<evidence type="ECO:0000256" key="6">
    <source>
        <dbReference type="ARBA" id="ARBA00023077"/>
    </source>
</evidence>
<keyword evidence="6 11" id="KW-0798">TonB box</keyword>
<proteinExistence type="inferred from homology"/>
<protein>
    <submittedName>
        <fullName evidence="15">Putative TonB-dependent receptor</fullName>
    </submittedName>
</protein>
<dbReference type="GO" id="GO:0009279">
    <property type="term" value="C:cell outer membrane"/>
    <property type="evidence" value="ECO:0007669"/>
    <property type="project" value="UniProtKB-SubCell"/>
</dbReference>
<dbReference type="Gene3D" id="2.170.130.10">
    <property type="entry name" value="TonB-dependent receptor, plug domain"/>
    <property type="match status" value="1"/>
</dbReference>
<accession>A0A1S7LMW2</accession>
<comment type="similarity">
    <text evidence="10 11">Belongs to the TonB-dependent receptor family.</text>
</comment>
<evidence type="ECO:0000256" key="7">
    <source>
        <dbReference type="ARBA" id="ARBA00023136"/>
    </source>
</evidence>
<dbReference type="Pfam" id="PF07715">
    <property type="entry name" value="Plug"/>
    <property type="match status" value="1"/>
</dbReference>
<sequence>MHIFHSFGLRHHLALCLLLLSSSPLVAAEPARQAPQEQDEATHLLSMLDQLTDLATKTRMNADHVPGIVTVLEGRDLELQGAHTVWDALQRVAGIQQRVDFMGAKVASVRGMGADTVSGVKPLLNGINVNDPFRNMDWLMDMPIEQVERIELIRGPGSAVHGEYAYGGVLNIVTKKQGTRLFGSHGRYNSWTGGGNYDWQSDSGYLGFNVSFSATRTDGADSLVEEDTLATRLAGLNAGVSNAPGPANQDYRTKHLVAQANYRDFTLAMHWLDRKNGDHYGFLAGLPEPDEGLVEFTHTLGFDLSQKRSWNPELNLEWHVGWQHYTHHADLNFFPGPFIWLNPDATTILFNEGVTSQFGHNGQRVYGKAELTWRGWQDHTLLAGIELSKSRVIDSTVRVRFDPQTLIGSTNYQTYQGSEVPYIDEDGRRTLTSLYLQDEYRFDPQWRLTVGGRYDRYAEAGIGDHFSPRVGLLWEMDDHNLFKFHYAHGFRPPMVYYATTDPSLVPESVDSVELSYLYHRPDFSSRITGYWMKVQDLIMSSVLTTSTDAFTNYPKALQQGVELEATWKPQQNLKIAANATLQRGRLKSYDGSWYNRVSTLGVMANLDLTWSPRQDHLYHLYLHHKGEEERWTQDSRPSMDGYTTLDLAASWLHVGYPGLTMKMGIKNVADSDVRVSSSLTNDLLGNLVPTIRHDFPLAGRTWWLGMSVDY</sequence>
<dbReference type="PANTHER" id="PTHR30069">
    <property type="entry name" value="TONB-DEPENDENT OUTER MEMBRANE RECEPTOR"/>
    <property type="match status" value="1"/>
</dbReference>
<keyword evidence="2 10" id="KW-0813">Transport</keyword>
<evidence type="ECO:0000256" key="4">
    <source>
        <dbReference type="ARBA" id="ARBA00022692"/>
    </source>
</evidence>
<evidence type="ECO:0000256" key="12">
    <source>
        <dbReference type="SAM" id="SignalP"/>
    </source>
</evidence>
<dbReference type="InterPro" id="IPR039426">
    <property type="entry name" value="TonB-dep_rcpt-like"/>
</dbReference>
<dbReference type="GO" id="GO:0015344">
    <property type="term" value="F:siderophore uptake transmembrane transporter activity"/>
    <property type="evidence" value="ECO:0007669"/>
    <property type="project" value="TreeGrafter"/>
</dbReference>
<keyword evidence="5 12" id="KW-0732">Signal</keyword>
<organism evidence="15">
    <name type="scientific">Magnetococcus massalia (strain MO-1)</name>
    <dbReference type="NCBI Taxonomy" id="451514"/>
    <lineage>
        <taxon>Bacteria</taxon>
        <taxon>Pseudomonadati</taxon>
        <taxon>Pseudomonadota</taxon>
        <taxon>Magnetococcia</taxon>
        <taxon>Magnetococcales</taxon>
        <taxon>Magnetococcaceae</taxon>
        <taxon>Magnetococcus</taxon>
    </lineage>
</organism>
<dbReference type="EMBL" id="LO017727">
    <property type="protein sequence ID" value="CRH07086.1"/>
    <property type="molecule type" value="Genomic_DNA"/>
</dbReference>
<keyword evidence="8 15" id="KW-0675">Receptor</keyword>
<evidence type="ECO:0000256" key="2">
    <source>
        <dbReference type="ARBA" id="ARBA00022448"/>
    </source>
</evidence>
<dbReference type="InterPro" id="IPR000531">
    <property type="entry name" value="Beta-barrel_TonB"/>
</dbReference>
<dbReference type="CDD" id="cd01347">
    <property type="entry name" value="ligand_gated_channel"/>
    <property type="match status" value="1"/>
</dbReference>
<evidence type="ECO:0000259" key="13">
    <source>
        <dbReference type="Pfam" id="PF00593"/>
    </source>
</evidence>
<feature type="domain" description="TonB-dependent receptor-like beta-barrel" evidence="13">
    <location>
        <begin position="275"/>
        <end position="668"/>
    </location>
</feature>
<evidence type="ECO:0000256" key="5">
    <source>
        <dbReference type="ARBA" id="ARBA00022729"/>
    </source>
</evidence>
<dbReference type="AlphaFoldDB" id="A0A1S7LMW2"/>
<dbReference type="Pfam" id="PF00593">
    <property type="entry name" value="TonB_dep_Rec_b-barrel"/>
    <property type="match status" value="1"/>
</dbReference>
<dbReference type="InterPro" id="IPR012910">
    <property type="entry name" value="Plug_dom"/>
</dbReference>
<gene>
    <name evidence="15" type="ORF">MAGMO_2940</name>
</gene>
<evidence type="ECO:0000256" key="10">
    <source>
        <dbReference type="PROSITE-ProRule" id="PRU01360"/>
    </source>
</evidence>
<comment type="subcellular location">
    <subcellularLocation>
        <location evidence="1 10">Cell outer membrane</location>
        <topology evidence="1 10">Multi-pass membrane protein</topology>
    </subcellularLocation>
</comment>
<dbReference type="InterPro" id="IPR036942">
    <property type="entry name" value="Beta-barrel_TonB_sf"/>
</dbReference>
<evidence type="ECO:0000256" key="8">
    <source>
        <dbReference type="ARBA" id="ARBA00023170"/>
    </source>
</evidence>
<keyword evidence="7 10" id="KW-0472">Membrane</keyword>
<evidence type="ECO:0000256" key="11">
    <source>
        <dbReference type="RuleBase" id="RU003357"/>
    </source>
</evidence>
<keyword evidence="3 10" id="KW-1134">Transmembrane beta strand</keyword>